<dbReference type="InterPro" id="IPR036689">
    <property type="entry name" value="ESAT-6-like_sf"/>
</dbReference>
<dbReference type="RefSeq" id="WP_350258472.1">
    <property type="nucleotide sequence ID" value="NZ_CP138335.1"/>
</dbReference>
<dbReference type="KEGG" id="sapp:SAC06_01565"/>
<organism evidence="2">
    <name type="scientific">Scrofimicrobium appendicitidis</name>
    <dbReference type="NCBI Taxonomy" id="3079930"/>
    <lineage>
        <taxon>Bacteria</taxon>
        <taxon>Bacillati</taxon>
        <taxon>Actinomycetota</taxon>
        <taxon>Actinomycetes</taxon>
        <taxon>Actinomycetales</taxon>
        <taxon>Actinomycetaceae</taxon>
        <taxon>Scrofimicrobium</taxon>
    </lineage>
</organism>
<gene>
    <name evidence="2" type="ORF">SAC06_01565</name>
</gene>
<protein>
    <recommendedName>
        <fullName evidence="1">ESAT-6-like protein</fullName>
    </recommendedName>
</protein>
<accession>A0AAU7V8C7</accession>
<dbReference type="Gene3D" id="1.10.287.1060">
    <property type="entry name" value="ESAT-6-like"/>
    <property type="match status" value="1"/>
</dbReference>
<dbReference type="InterPro" id="IPR010310">
    <property type="entry name" value="T7SS_ESAT-6-like"/>
</dbReference>
<dbReference type="AlphaFoldDB" id="A0AAU7V8C7"/>
<evidence type="ECO:0000313" key="2">
    <source>
        <dbReference type="EMBL" id="XBW08273.1"/>
    </source>
</evidence>
<proteinExistence type="inferred from homology"/>
<dbReference type="EMBL" id="CP138335">
    <property type="protein sequence ID" value="XBW08273.1"/>
    <property type="molecule type" value="Genomic_DNA"/>
</dbReference>
<dbReference type="SUPFAM" id="SSF140453">
    <property type="entry name" value="EsxAB dimer-like"/>
    <property type="match status" value="1"/>
</dbReference>
<dbReference type="NCBIfam" id="TIGR03930">
    <property type="entry name" value="WXG100_ESAT6"/>
    <property type="match status" value="1"/>
</dbReference>
<sequence length="97" mass="10122">MMAIYQVDSGQVASAAATASQSSATIQSEVAQMMSLLRGLEASWGGAAALTFQGLIEQWQLTQLQVEESLRAISTQLAQAATTYAEAEDAAAALFHG</sequence>
<dbReference type="Pfam" id="PF06013">
    <property type="entry name" value="WXG100"/>
    <property type="match status" value="1"/>
</dbReference>
<comment type="similarity">
    <text evidence="1">Belongs to the WXG100 family.</text>
</comment>
<reference evidence="2" key="1">
    <citation type="submission" date="2023-11" db="EMBL/GenBank/DDBJ databases">
        <title>Scrofimicrobium hongkongense sp. nov., isolated from a patient with peritonitis.</title>
        <authorList>
            <person name="Lao H.Y."/>
            <person name="Wong A.Y.P."/>
            <person name="Ng T.L."/>
            <person name="Wong R.Y.L."/>
            <person name="Yau M.C.Y."/>
            <person name="Lam J.Y.W."/>
            <person name="Siu G.K.H."/>
        </authorList>
    </citation>
    <scope>NUCLEOTIDE SEQUENCE</scope>
    <source>
        <strain evidence="2">R131</strain>
    </source>
</reference>
<name>A0AAU7V8C7_9ACTO</name>
<evidence type="ECO:0000256" key="1">
    <source>
        <dbReference type="RuleBase" id="RU362001"/>
    </source>
</evidence>